<reference evidence="5 6" key="1">
    <citation type="submission" date="2021-03" db="EMBL/GenBank/DDBJ databases">
        <title>Whole genome sequence of Metabacillus bambusae BG109.</title>
        <authorList>
            <person name="Jeong J.W."/>
        </authorList>
    </citation>
    <scope>NUCLEOTIDE SEQUENCE [LARGE SCALE GENOMIC DNA]</scope>
    <source>
        <strain evidence="5 6">BG109</strain>
    </source>
</reference>
<evidence type="ECO:0000256" key="1">
    <source>
        <dbReference type="ARBA" id="ARBA00023015"/>
    </source>
</evidence>
<proteinExistence type="predicted"/>
<dbReference type="InterPro" id="IPR018060">
    <property type="entry name" value="HTH_AraC"/>
</dbReference>
<evidence type="ECO:0000259" key="4">
    <source>
        <dbReference type="PROSITE" id="PS01124"/>
    </source>
</evidence>
<keyword evidence="2" id="KW-0238">DNA-binding</keyword>
<dbReference type="SUPFAM" id="SSF46689">
    <property type="entry name" value="Homeodomain-like"/>
    <property type="match status" value="2"/>
</dbReference>
<dbReference type="InterPro" id="IPR014710">
    <property type="entry name" value="RmlC-like_jellyroll"/>
</dbReference>
<dbReference type="PRINTS" id="PR00032">
    <property type="entry name" value="HTHARAC"/>
</dbReference>
<dbReference type="Pfam" id="PF12833">
    <property type="entry name" value="HTH_18"/>
    <property type="match status" value="1"/>
</dbReference>
<gene>
    <name evidence="5" type="ORF">I7822_19980</name>
</gene>
<keyword evidence="3" id="KW-0804">Transcription</keyword>
<sequence length="295" mass="34497">MKTFQKVSKNDLLFPFSFVYQDTKSPQRELSDHMHDYYEIVYVYGGKGTFFIGDVLYDMKQGDVFLIPNNTIHRAMPDKDDPVTSTIIFFSPILIYNNFVDDSFSYLNLFDITKKLKNYKISFLSEKRKEMEEQLLNIYQETISTEPGSKHASLLIVHRILIDLYRTRMKNNENITKKSTYSSDWISDILTYINDHLSEPLTLTKLASKSLVSPSHFSRVFKETTGIGLIVYLNTKRVIKAKELLLETNHTLSHIAEICGFESMSHFHRIFKKYINMTPSVYRKENTQQTSKKMN</sequence>
<dbReference type="PANTHER" id="PTHR43280:SF28">
    <property type="entry name" value="HTH-TYPE TRANSCRIPTIONAL ACTIVATOR RHAS"/>
    <property type="match status" value="1"/>
</dbReference>
<evidence type="ECO:0000256" key="2">
    <source>
        <dbReference type="ARBA" id="ARBA00023125"/>
    </source>
</evidence>
<dbReference type="EMBL" id="JAGDEL010000018">
    <property type="protein sequence ID" value="MBO1513906.1"/>
    <property type="molecule type" value="Genomic_DNA"/>
</dbReference>
<keyword evidence="1" id="KW-0805">Transcription regulation</keyword>
<dbReference type="InterPro" id="IPR003313">
    <property type="entry name" value="AraC-bd"/>
</dbReference>
<protein>
    <submittedName>
        <fullName evidence="5">Helix-turn-helix domain-containing protein</fullName>
    </submittedName>
</protein>
<evidence type="ECO:0000313" key="6">
    <source>
        <dbReference type="Proteomes" id="UP000663981"/>
    </source>
</evidence>
<dbReference type="SMART" id="SM00342">
    <property type="entry name" value="HTH_ARAC"/>
    <property type="match status" value="1"/>
</dbReference>
<dbReference type="InterPro" id="IPR037923">
    <property type="entry name" value="HTH-like"/>
</dbReference>
<dbReference type="Gene3D" id="2.60.120.10">
    <property type="entry name" value="Jelly Rolls"/>
    <property type="match status" value="1"/>
</dbReference>
<dbReference type="InterPro" id="IPR020449">
    <property type="entry name" value="Tscrpt_reg_AraC-type_HTH"/>
</dbReference>
<dbReference type="Gene3D" id="1.10.10.60">
    <property type="entry name" value="Homeodomain-like"/>
    <property type="match status" value="2"/>
</dbReference>
<comment type="caution">
    <text evidence="5">The sequence shown here is derived from an EMBL/GenBank/DDBJ whole genome shotgun (WGS) entry which is preliminary data.</text>
</comment>
<feature type="domain" description="HTH araC/xylS-type" evidence="4">
    <location>
        <begin position="187"/>
        <end position="285"/>
    </location>
</feature>
<dbReference type="SUPFAM" id="SSF51215">
    <property type="entry name" value="Regulatory protein AraC"/>
    <property type="match status" value="1"/>
</dbReference>
<dbReference type="Proteomes" id="UP000663981">
    <property type="component" value="Unassembled WGS sequence"/>
</dbReference>
<dbReference type="RefSeq" id="WP_207980843.1">
    <property type="nucleotide sequence ID" value="NZ_JAGDEL010000018.1"/>
</dbReference>
<keyword evidence="6" id="KW-1185">Reference proteome</keyword>
<evidence type="ECO:0000256" key="3">
    <source>
        <dbReference type="ARBA" id="ARBA00023163"/>
    </source>
</evidence>
<name>A0ABS3N6I0_9BACI</name>
<dbReference type="PANTHER" id="PTHR43280">
    <property type="entry name" value="ARAC-FAMILY TRANSCRIPTIONAL REGULATOR"/>
    <property type="match status" value="1"/>
</dbReference>
<evidence type="ECO:0000313" key="5">
    <source>
        <dbReference type="EMBL" id="MBO1513906.1"/>
    </source>
</evidence>
<accession>A0ABS3N6I0</accession>
<dbReference type="PROSITE" id="PS01124">
    <property type="entry name" value="HTH_ARAC_FAMILY_2"/>
    <property type="match status" value="1"/>
</dbReference>
<organism evidence="5 6">
    <name type="scientific">Metabacillus bambusae</name>
    <dbReference type="NCBI Taxonomy" id="2795218"/>
    <lineage>
        <taxon>Bacteria</taxon>
        <taxon>Bacillati</taxon>
        <taxon>Bacillota</taxon>
        <taxon>Bacilli</taxon>
        <taxon>Bacillales</taxon>
        <taxon>Bacillaceae</taxon>
        <taxon>Metabacillus</taxon>
    </lineage>
</organism>
<dbReference type="InterPro" id="IPR009057">
    <property type="entry name" value="Homeodomain-like_sf"/>
</dbReference>
<dbReference type="Pfam" id="PF02311">
    <property type="entry name" value="AraC_binding"/>
    <property type="match status" value="1"/>
</dbReference>